<evidence type="ECO:0000256" key="3">
    <source>
        <dbReference type="ARBA" id="ARBA00022519"/>
    </source>
</evidence>
<evidence type="ECO:0000256" key="1">
    <source>
        <dbReference type="ARBA" id="ARBA00004382"/>
    </source>
</evidence>
<proteinExistence type="inferred from homology"/>
<organism evidence="14 15">
    <name type="scientific">Ectothiorhodosinus mongolicus</name>
    <dbReference type="NCBI Taxonomy" id="233100"/>
    <lineage>
        <taxon>Bacteria</taxon>
        <taxon>Pseudomonadati</taxon>
        <taxon>Pseudomonadota</taxon>
        <taxon>Gammaproteobacteria</taxon>
        <taxon>Chromatiales</taxon>
        <taxon>Ectothiorhodospiraceae</taxon>
        <taxon>Ectothiorhodosinus</taxon>
    </lineage>
</organism>
<dbReference type="InterPro" id="IPR000297">
    <property type="entry name" value="PPIase_PpiC"/>
</dbReference>
<sequence>MLQSIRDKASGWLAYAVIIMISIPFALWGVAEYFGGGARLVAIEVNDTEITSRAVQREIQQQRQQLAEFFGGQIPSSLVDEESLREQAIEVLIRRELVRQTSQERGYRVSDSLVARELGAIPAFQTNGRFDRERYVRLLEAQRIGRGEFEADIALSLRMGQFESGLRDTSLVMETEALDYLRLLSEERRLSALRISAEDYARDIRIDPARVEAFYQDNLERFQTPLRLQLEYVMLDFQTLAETINISDAEIERFYRQSLDRYTSPEERRGAQILIRVDINASDSEAAAARERAQAARSRVLAGESFAAVAADVSEDQFTAADGGDLGLLQRGDLGAALDGVLFTMSAAEVSNPVRTREGFHVLKLTAIQAAISQPLDEVRDEVRQELLDRQVETRQIQLTEQLINASFENPGSLQPAAAATGLALQRSDWITADTGSGIGAVNVVRRAAFSDRLLREGRNSDLLELNDGRALVVRVAEVEEARARPLAEVAAEAEALLRAEEASSLAREAGAQALSQLQAGQTFAATVRGLPGDSWSDIQLRRDDERLPAELLQAAFALPAPMAEQPSMRGLSLDNGDYALVVLHEVIDAEADAASLQAAREQLISVRRMLEFEAALQSLQDAAKVRIFRDNL</sequence>
<evidence type="ECO:0000256" key="7">
    <source>
        <dbReference type="ARBA" id="ARBA00023186"/>
    </source>
</evidence>
<evidence type="ECO:0000313" key="15">
    <source>
        <dbReference type="Proteomes" id="UP000223759"/>
    </source>
</evidence>
<dbReference type="STRING" id="233100.SAMN05216526_0558"/>
<evidence type="ECO:0000256" key="9">
    <source>
        <dbReference type="ARBA" id="ARBA00040743"/>
    </source>
</evidence>
<keyword evidence="5 12" id="KW-1133">Transmembrane helix</keyword>
<feature type="domain" description="PpiC" evidence="13">
    <location>
        <begin position="265"/>
        <end position="367"/>
    </location>
</feature>
<dbReference type="PROSITE" id="PS01096">
    <property type="entry name" value="PPIC_PPIASE_1"/>
    <property type="match status" value="1"/>
</dbReference>
<dbReference type="GO" id="GO:0003755">
    <property type="term" value="F:peptidyl-prolyl cis-trans isomerase activity"/>
    <property type="evidence" value="ECO:0007669"/>
    <property type="project" value="UniProtKB-KW"/>
</dbReference>
<comment type="subcellular location">
    <subcellularLocation>
        <location evidence="1">Cell inner membrane</location>
        <topology evidence="1">Single-pass type II membrane protein</topology>
        <orientation evidence="1">Periplasmic side</orientation>
    </subcellularLocation>
</comment>
<comment type="similarity">
    <text evidence="8">Belongs to the PpiD chaperone family.</text>
</comment>
<keyword evidence="6 12" id="KW-0472">Membrane</keyword>
<evidence type="ECO:0000256" key="2">
    <source>
        <dbReference type="ARBA" id="ARBA00022475"/>
    </source>
</evidence>
<evidence type="ECO:0000256" key="4">
    <source>
        <dbReference type="ARBA" id="ARBA00022692"/>
    </source>
</evidence>
<evidence type="ECO:0000256" key="5">
    <source>
        <dbReference type="ARBA" id="ARBA00022989"/>
    </source>
</evidence>
<dbReference type="InterPro" id="IPR046357">
    <property type="entry name" value="PPIase_dom_sf"/>
</dbReference>
<dbReference type="Pfam" id="PF13624">
    <property type="entry name" value="SurA_N_3"/>
    <property type="match status" value="1"/>
</dbReference>
<dbReference type="InterPro" id="IPR052029">
    <property type="entry name" value="PpiD_chaperone"/>
</dbReference>
<dbReference type="SUPFAM" id="SSF54534">
    <property type="entry name" value="FKBP-like"/>
    <property type="match status" value="1"/>
</dbReference>
<dbReference type="Pfam" id="PF00639">
    <property type="entry name" value="Rotamase"/>
    <property type="match status" value="1"/>
</dbReference>
<dbReference type="Gene3D" id="1.10.4030.10">
    <property type="entry name" value="Porin chaperone SurA, peptide-binding domain"/>
    <property type="match status" value="1"/>
</dbReference>
<dbReference type="PANTHER" id="PTHR47529:SF1">
    <property type="entry name" value="PERIPLASMIC CHAPERONE PPID"/>
    <property type="match status" value="1"/>
</dbReference>
<dbReference type="Gene3D" id="3.10.50.40">
    <property type="match status" value="1"/>
</dbReference>
<keyword evidence="11" id="KW-0697">Rotamase</keyword>
<keyword evidence="11 14" id="KW-0413">Isomerase</keyword>
<evidence type="ECO:0000256" key="10">
    <source>
        <dbReference type="ARBA" id="ARBA00042775"/>
    </source>
</evidence>
<accession>A0A1R3VNX9</accession>
<name>A0A1R3VNX9_9GAMM</name>
<evidence type="ECO:0000256" key="11">
    <source>
        <dbReference type="PROSITE-ProRule" id="PRU00278"/>
    </source>
</evidence>
<evidence type="ECO:0000256" key="8">
    <source>
        <dbReference type="ARBA" id="ARBA00038408"/>
    </source>
</evidence>
<evidence type="ECO:0000256" key="6">
    <source>
        <dbReference type="ARBA" id="ARBA00023136"/>
    </source>
</evidence>
<keyword evidence="4 12" id="KW-0812">Transmembrane</keyword>
<keyword evidence="3" id="KW-0997">Cell inner membrane</keyword>
<dbReference type="Proteomes" id="UP000223759">
    <property type="component" value="Unassembled WGS sequence"/>
</dbReference>
<keyword evidence="2" id="KW-1003">Cell membrane</keyword>
<feature type="transmembrane region" description="Helical" evidence="12">
    <location>
        <begin position="12"/>
        <end position="31"/>
    </location>
</feature>
<dbReference type="InterPro" id="IPR027304">
    <property type="entry name" value="Trigger_fact/SurA_dom_sf"/>
</dbReference>
<dbReference type="AlphaFoldDB" id="A0A1R3VNX9"/>
<keyword evidence="15" id="KW-1185">Reference proteome</keyword>
<keyword evidence="7" id="KW-0143">Chaperone</keyword>
<dbReference type="PROSITE" id="PS50198">
    <property type="entry name" value="PPIC_PPIASE_2"/>
    <property type="match status" value="1"/>
</dbReference>
<dbReference type="OrthoDB" id="9812372at2"/>
<evidence type="ECO:0000313" key="14">
    <source>
        <dbReference type="EMBL" id="SIT66336.1"/>
    </source>
</evidence>
<protein>
    <recommendedName>
        <fullName evidence="9">Periplasmic chaperone PpiD</fullName>
    </recommendedName>
    <alternativeName>
        <fullName evidence="10">Periplasmic folding chaperone</fullName>
    </alternativeName>
</protein>
<dbReference type="PANTHER" id="PTHR47529">
    <property type="entry name" value="PEPTIDYL-PROLYL CIS-TRANS ISOMERASE D"/>
    <property type="match status" value="1"/>
</dbReference>
<gene>
    <name evidence="14" type="ORF">SAMN05216526_0558</name>
</gene>
<dbReference type="GO" id="GO:0005886">
    <property type="term" value="C:plasma membrane"/>
    <property type="evidence" value="ECO:0007669"/>
    <property type="project" value="UniProtKB-SubCell"/>
</dbReference>
<evidence type="ECO:0000259" key="13">
    <source>
        <dbReference type="PROSITE" id="PS50198"/>
    </source>
</evidence>
<dbReference type="RefSeq" id="WP_076754729.1">
    <property type="nucleotide sequence ID" value="NZ_CP023018.1"/>
</dbReference>
<dbReference type="SUPFAM" id="SSF109998">
    <property type="entry name" value="Triger factor/SurA peptide-binding domain-like"/>
    <property type="match status" value="1"/>
</dbReference>
<dbReference type="InterPro" id="IPR023058">
    <property type="entry name" value="PPIase_PpiC_CS"/>
</dbReference>
<evidence type="ECO:0000256" key="12">
    <source>
        <dbReference type="SAM" id="Phobius"/>
    </source>
</evidence>
<dbReference type="EMBL" id="FTPK01000001">
    <property type="protein sequence ID" value="SIT66336.1"/>
    <property type="molecule type" value="Genomic_DNA"/>
</dbReference>
<reference evidence="14 15" key="1">
    <citation type="submission" date="2017-01" db="EMBL/GenBank/DDBJ databases">
        <authorList>
            <person name="Mah S.A."/>
            <person name="Swanson W.J."/>
            <person name="Moy G.W."/>
            <person name="Vacquier V.D."/>
        </authorList>
    </citation>
    <scope>NUCLEOTIDE SEQUENCE [LARGE SCALE GENOMIC DNA]</scope>
    <source>
        <strain evidence="14 15">M9</strain>
    </source>
</reference>